<evidence type="ECO:0000256" key="1">
    <source>
        <dbReference type="ARBA" id="ARBA00022723"/>
    </source>
</evidence>
<comment type="caution">
    <text evidence="7">The sequence shown here is derived from an EMBL/GenBank/DDBJ whole genome shotgun (WGS) entry which is preliminary data.</text>
</comment>
<dbReference type="PANTHER" id="PTHR47436:SF1">
    <property type="entry name" value="SET DOMAIN-CONTAINING PROTEIN"/>
    <property type="match status" value="1"/>
</dbReference>
<keyword evidence="8" id="KW-1185">Reference proteome</keyword>
<dbReference type="InterPro" id="IPR002893">
    <property type="entry name" value="Znf_MYND"/>
</dbReference>
<dbReference type="PANTHER" id="PTHR47436">
    <property type="entry name" value="HISTONE-LYSINE N-METHYLTRANSFERASE ATXR2"/>
    <property type="match status" value="1"/>
</dbReference>
<name>I0YQW1_COCSC</name>
<keyword evidence="1" id="KW-0479">Metal-binding</keyword>
<evidence type="ECO:0000313" key="7">
    <source>
        <dbReference type="EMBL" id="EIE20780.1"/>
    </source>
</evidence>
<dbReference type="InterPro" id="IPR044237">
    <property type="entry name" value="ATXR2-like"/>
</dbReference>
<feature type="domain" description="MYND-type" evidence="6">
    <location>
        <begin position="122"/>
        <end position="171"/>
    </location>
</feature>
<dbReference type="OrthoDB" id="5945798at2759"/>
<dbReference type="eggNOG" id="KOG2084">
    <property type="taxonomic scope" value="Eukaryota"/>
</dbReference>
<dbReference type="SMART" id="SM00317">
    <property type="entry name" value="SET"/>
    <property type="match status" value="1"/>
</dbReference>
<dbReference type="KEGG" id="csl:COCSUDRAFT_18366"/>
<organism evidence="7 8">
    <name type="scientific">Coccomyxa subellipsoidea (strain C-169)</name>
    <name type="common">Green microalga</name>
    <dbReference type="NCBI Taxonomy" id="574566"/>
    <lineage>
        <taxon>Eukaryota</taxon>
        <taxon>Viridiplantae</taxon>
        <taxon>Chlorophyta</taxon>
        <taxon>core chlorophytes</taxon>
        <taxon>Trebouxiophyceae</taxon>
        <taxon>Trebouxiophyceae incertae sedis</taxon>
        <taxon>Coccomyxaceae</taxon>
        <taxon>Coccomyxa</taxon>
        <taxon>Coccomyxa subellipsoidea</taxon>
    </lineage>
</organism>
<evidence type="ECO:0000256" key="4">
    <source>
        <dbReference type="PROSITE-ProRule" id="PRU00134"/>
    </source>
</evidence>
<dbReference type="AlphaFoldDB" id="I0YQW1"/>
<dbReference type="GeneID" id="17038759"/>
<dbReference type="Gene3D" id="6.10.140.2220">
    <property type="match status" value="1"/>
</dbReference>
<evidence type="ECO:0000313" key="8">
    <source>
        <dbReference type="Proteomes" id="UP000007264"/>
    </source>
</evidence>
<keyword evidence="3" id="KW-0862">Zinc</keyword>
<gene>
    <name evidence="7" type="ORF">COCSUDRAFT_18366</name>
</gene>
<accession>I0YQW1</accession>
<dbReference type="PROSITE" id="PS50865">
    <property type="entry name" value="ZF_MYND_2"/>
    <property type="match status" value="1"/>
</dbReference>
<keyword evidence="2 4" id="KW-0863">Zinc-finger</keyword>
<dbReference type="InterPro" id="IPR046341">
    <property type="entry name" value="SET_dom_sf"/>
</dbReference>
<proteinExistence type="predicted"/>
<dbReference type="Gene3D" id="2.170.270.10">
    <property type="entry name" value="SET domain"/>
    <property type="match status" value="1"/>
</dbReference>
<dbReference type="SUPFAM" id="SSF144232">
    <property type="entry name" value="HIT/MYND zinc finger-like"/>
    <property type="match status" value="1"/>
</dbReference>
<dbReference type="GO" id="GO:0008168">
    <property type="term" value="F:methyltransferase activity"/>
    <property type="evidence" value="ECO:0007669"/>
    <property type="project" value="InterPro"/>
</dbReference>
<evidence type="ECO:0000259" key="6">
    <source>
        <dbReference type="PROSITE" id="PS50865"/>
    </source>
</evidence>
<dbReference type="SUPFAM" id="SSF82199">
    <property type="entry name" value="SET domain"/>
    <property type="match status" value="1"/>
</dbReference>
<dbReference type="GO" id="GO:0008270">
    <property type="term" value="F:zinc ion binding"/>
    <property type="evidence" value="ECO:0007669"/>
    <property type="project" value="UniProtKB-KW"/>
</dbReference>
<evidence type="ECO:0000256" key="3">
    <source>
        <dbReference type="ARBA" id="ARBA00022833"/>
    </source>
</evidence>
<dbReference type="RefSeq" id="XP_005645324.1">
    <property type="nucleotide sequence ID" value="XM_005645267.1"/>
</dbReference>
<feature type="domain" description="SET" evidence="5">
    <location>
        <begin position="28"/>
        <end position="416"/>
    </location>
</feature>
<dbReference type="Pfam" id="PF00856">
    <property type="entry name" value="SET"/>
    <property type="match status" value="1"/>
</dbReference>
<evidence type="ECO:0000256" key="2">
    <source>
        <dbReference type="ARBA" id="ARBA00022771"/>
    </source>
</evidence>
<protein>
    <submittedName>
        <fullName evidence="7">SET domain-containing protein</fullName>
    </submittedName>
</protein>
<sequence length="453" mass="49247">MYILLITNHGTIVRSSLGVLQVIDRVGVDLEVRLASKIKGKGVFARKAIAEDNVIFEEPALVGAQHTANRADALVCSRCFTFIGSIGMQIAHRLLSMRSEGLGLHPSFACLCSATLSMDLSCLWSGVAELPHSDRYPLPKLVTCLGGCTDTVYCSEECAAANWAAHHRLLCSGPRSQPSRISADAIRRFKEHADETNDAFHIAAQVVAGTLLRAEELLSNGFAPEAAGSSSERNWAALQRAWRPYAAAWKAHWWECVAIPDDVTDAACFRSDLHELAGDSLELLKEFLYDERFPALFHLDVYGSIMGIFELNNLGIYVASPVEDYFELCHAEDGGLSEEEQKLTHLITRPLLDSLGESYGAGCEGSAFYALQSCCNHSCAPNAHAFKRAHIDTDGSATILARKPIAPGEEVCLSYIDEDAPYHDRRAALADYGFTCECDKCVSEAAAPGKATA</sequence>
<dbReference type="EMBL" id="AGSI01000014">
    <property type="protein sequence ID" value="EIE20780.1"/>
    <property type="molecule type" value="Genomic_DNA"/>
</dbReference>
<dbReference type="PROSITE" id="PS50280">
    <property type="entry name" value="SET"/>
    <property type="match status" value="1"/>
</dbReference>
<dbReference type="Pfam" id="PF01753">
    <property type="entry name" value="zf-MYND"/>
    <property type="match status" value="1"/>
</dbReference>
<reference evidence="7 8" key="1">
    <citation type="journal article" date="2012" name="Genome Biol.">
        <title>The genome of the polar eukaryotic microalga coccomyxa subellipsoidea reveals traits of cold adaptation.</title>
        <authorList>
            <person name="Blanc G."/>
            <person name="Agarkova I."/>
            <person name="Grimwood J."/>
            <person name="Kuo A."/>
            <person name="Brueggeman A."/>
            <person name="Dunigan D."/>
            <person name="Gurnon J."/>
            <person name="Ladunga I."/>
            <person name="Lindquist E."/>
            <person name="Lucas S."/>
            <person name="Pangilinan J."/>
            <person name="Proschold T."/>
            <person name="Salamov A."/>
            <person name="Schmutz J."/>
            <person name="Weeks D."/>
            <person name="Yamada T."/>
            <person name="Claverie J.M."/>
            <person name="Grigoriev I."/>
            <person name="Van Etten J."/>
            <person name="Lomsadze A."/>
            <person name="Borodovsky M."/>
        </authorList>
    </citation>
    <scope>NUCLEOTIDE SEQUENCE [LARGE SCALE GENOMIC DNA]</scope>
    <source>
        <strain evidence="7 8">C-169</strain>
    </source>
</reference>
<evidence type="ECO:0000259" key="5">
    <source>
        <dbReference type="PROSITE" id="PS50280"/>
    </source>
</evidence>
<dbReference type="InterPro" id="IPR001214">
    <property type="entry name" value="SET_dom"/>
</dbReference>
<dbReference type="Proteomes" id="UP000007264">
    <property type="component" value="Unassembled WGS sequence"/>
</dbReference>